<comment type="caution">
    <text evidence="1">The sequence shown here is derived from an EMBL/GenBank/DDBJ whole genome shotgun (WGS) entry which is preliminary data.</text>
</comment>
<gene>
    <name evidence="1" type="ORF">GCM10010844_40580</name>
</gene>
<dbReference type="EMBL" id="BMPE01000025">
    <property type="protein sequence ID" value="GGL17633.1"/>
    <property type="molecule type" value="Genomic_DNA"/>
</dbReference>
<protein>
    <submittedName>
        <fullName evidence="1">Uncharacterized protein</fullName>
    </submittedName>
</protein>
<accession>A0ABQ2FQT4</accession>
<dbReference type="Proteomes" id="UP000604341">
    <property type="component" value="Unassembled WGS sequence"/>
</dbReference>
<proteinExistence type="predicted"/>
<reference evidence="2" key="1">
    <citation type="journal article" date="2019" name="Int. J. Syst. Evol. Microbiol.">
        <title>The Global Catalogue of Microorganisms (GCM) 10K type strain sequencing project: providing services to taxonomists for standard genome sequencing and annotation.</title>
        <authorList>
            <consortium name="The Broad Institute Genomics Platform"/>
            <consortium name="The Broad Institute Genome Sequencing Center for Infectious Disease"/>
            <person name="Wu L."/>
            <person name="Ma J."/>
        </authorList>
    </citation>
    <scope>NUCLEOTIDE SEQUENCE [LARGE SCALE GENOMIC DNA]</scope>
    <source>
        <strain evidence="2">JCM 19173</strain>
    </source>
</reference>
<evidence type="ECO:0000313" key="1">
    <source>
        <dbReference type="EMBL" id="GGL17633.1"/>
    </source>
</evidence>
<evidence type="ECO:0000313" key="2">
    <source>
        <dbReference type="Proteomes" id="UP000604341"/>
    </source>
</evidence>
<keyword evidence="2" id="KW-1185">Reference proteome</keyword>
<sequence length="340" mass="38519">MADDWTFSPAADDTPGDLVFTAHTAESQFTFKGHRQNATYALTLAQRTSQVLACTAAKQGLDLTRHQHQIRSLLIARTDWTFLGQRREYAVTLHPWTARGVFARVVRLLRARGWATLTTLQADLHRWGGEEATAFLPHLAHSTLAFVEWQPGSWTLTPWLRLGVPFSPTLTTLPGQTFYERAAAEFWITHRHVPTPHEEWHPGVRQVVEHNLNIGAVPICFEEHPYGEFQQVTLQGTRRLRMIVDRLPEGLHFTRLTEGGDETYSVTGRAFVMDGAAGVQVMTDWAGRRWQEALLHPDDEPGFIWHPVGLHLRKVCRAARITPRVGPSLGLEPLPTVRRF</sequence>
<organism evidence="1 2">
    <name type="scientific">Deinococcus radiotolerans</name>
    <dbReference type="NCBI Taxonomy" id="1309407"/>
    <lineage>
        <taxon>Bacteria</taxon>
        <taxon>Thermotogati</taxon>
        <taxon>Deinococcota</taxon>
        <taxon>Deinococci</taxon>
        <taxon>Deinococcales</taxon>
        <taxon>Deinococcaceae</taxon>
        <taxon>Deinococcus</taxon>
    </lineage>
</organism>
<dbReference type="RefSeq" id="WP_189070807.1">
    <property type="nucleotide sequence ID" value="NZ_BMPE01000025.1"/>
</dbReference>
<name>A0ABQ2FQT4_9DEIO</name>